<dbReference type="Pfam" id="PF00687">
    <property type="entry name" value="Ribosomal_L1"/>
    <property type="match status" value="1"/>
</dbReference>
<dbReference type="InterPro" id="IPR028364">
    <property type="entry name" value="Ribosomal_uL1/biogenesis"/>
</dbReference>
<keyword evidence="3" id="KW-0687">Ribonucleoprotein</keyword>
<protein>
    <submittedName>
        <fullName evidence="4">60S ribosomal protein L10a-2</fullName>
    </submittedName>
</protein>
<comment type="caution">
    <text evidence="4">The sequence shown here is derived from an EMBL/GenBank/DDBJ whole genome shotgun (WGS) entry which is preliminary data.</text>
</comment>
<accession>A0A4Y2QR00</accession>
<gene>
    <name evidence="4" type="primary">RpL10Ab_0</name>
    <name evidence="4" type="ORF">AVEN_226139_1</name>
</gene>
<evidence type="ECO:0000256" key="1">
    <source>
        <dbReference type="ARBA" id="ARBA00010531"/>
    </source>
</evidence>
<sequence>MSSKVSRDTLYECVNNLLENSQKKPRNFVETVELQIALKNYDPQKDKRFSGTVKLKHIPRPKFTVCVLGDQQHCDEAKANDVACMDAEALKKLNKNKKLVKKLDKDLSHLARLAELYCSFNRAVYTCVLKETCPHTKEGSLNRYNLLSIMLSNGQKTHSIVI</sequence>
<evidence type="ECO:0000313" key="5">
    <source>
        <dbReference type="Proteomes" id="UP000499080"/>
    </source>
</evidence>
<organism evidence="4 5">
    <name type="scientific">Araneus ventricosus</name>
    <name type="common">Orbweaver spider</name>
    <name type="synonym">Epeira ventricosa</name>
    <dbReference type="NCBI Taxonomy" id="182803"/>
    <lineage>
        <taxon>Eukaryota</taxon>
        <taxon>Metazoa</taxon>
        <taxon>Ecdysozoa</taxon>
        <taxon>Arthropoda</taxon>
        <taxon>Chelicerata</taxon>
        <taxon>Arachnida</taxon>
        <taxon>Araneae</taxon>
        <taxon>Araneomorphae</taxon>
        <taxon>Entelegynae</taxon>
        <taxon>Araneoidea</taxon>
        <taxon>Araneidae</taxon>
        <taxon>Araneus</taxon>
    </lineage>
</organism>
<dbReference type="AlphaFoldDB" id="A0A4Y2QR00"/>
<dbReference type="OrthoDB" id="2449818at2759"/>
<dbReference type="GO" id="GO:1990904">
    <property type="term" value="C:ribonucleoprotein complex"/>
    <property type="evidence" value="ECO:0007669"/>
    <property type="project" value="UniProtKB-KW"/>
</dbReference>
<evidence type="ECO:0000313" key="4">
    <source>
        <dbReference type="EMBL" id="GBN65676.1"/>
    </source>
</evidence>
<keyword evidence="2 4" id="KW-0689">Ribosomal protein</keyword>
<reference evidence="4 5" key="1">
    <citation type="journal article" date="2019" name="Sci. Rep.">
        <title>Orb-weaving spider Araneus ventricosus genome elucidates the spidroin gene catalogue.</title>
        <authorList>
            <person name="Kono N."/>
            <person name="Nakamura H."/>
            <person name="Ohtoshi R."/>
            <person name="Moran D.A.P."/>
            <person name="Shinohara A."/>
            <person name="Yoshida Y."/>
            <person name="Fujiwara M."/>
            <person name="Mori M."/>
            <person name="Tomita M."/>
            <person name="Arakawa K."/>
        </authorList>
    </citation>
    <scope>NUCLEOTIDE SEQUENCE [LARGE SCALE GENOMIC DNA]</scope>
</reference>
<dbReference type="GO" id="GO:0005840">
    <property type="term" value="C:ribosome"/>
    <property type="evidence" value="ECO:0007669"/>
    <property type="project" value="UniProtKB-KW"/>
</dbReference>
<dbReference type="Proteomes" id="UP000499080">
    <property type="component" value="Unassembled WGS sequence"/>
</dbReference>
<dbReference type="InterPro" id="IPR023674">
    <property type="entry name" value="Ribosomal_uL1-like"/>
</dbReference>
<dbReference type="SUPFAM" id="SSF56808">
    <property type="entry name" value="Ribosomal protein L1"/>
    <property type="match status" value="1"/>
</dbReference>
<dbReference type="CDD" id="cd00403">
    <property type="entry name" value="Ribosomal_L1"/>
    <property type="match status" value="1"/>
</dbReference>
<dbReference type="Gene3D" id="3.30.190.20">
    <property type="match status" value="1"/>
</dbReference>
<dbReference type="FunFam" id="3.30.190.20:FF:000009">
    <property type="entry name" value="Ribosomal protein L10a"/>
    <property type="match status" value="1"/>
</dbReference>
<evidence type="ECO:0000256" key="3">
    <source>
        <dbReference type="ARBA" id="ARBA00023274"/>
    </source>
</evidence>
<evidence type="ECO:0000256" key="2">
    <source>
        <dbReference type="ARBA" id="ARBA00022980"/>
    </source>
</evidence>
<keyword evidence="5" id="KW-1185">Reference proteome</keyword>
<comment type="similarity">
    <text evidence="1">Belongs to the universal ribosomal protein uL1 family.</text>
</comment>
<proteinExistence type="inferred from homology"/>
<name>A0A4Y2QR00_ARAVE</name>
<dbReference type="EMBL" id="BGPR01014540">
    <property type="protein sequence ID" value="GBN65676.1"/>
    <property type="molecule type" value="Genomic_DNA"/>
</dbReference>